<evidence type="ECO:0000256" key="3">
    <source>
        <dbReference type="ARBA" id="ARBA00022448"/>
    </source>
</evidence>
<feature type="transmembrane region" description="Helical" evidence="9">
    <location>
        <begin position="66"/>
        <end position="87"/>
    </location>
</feature>
<evidence type="ECO:0008006" key="12">
    <source>
        <dbReference type="Google" id="ProtNLM"/>
    </source>
</evidence>
<dbReference type="CDD" id="cd09318">
    <property type="entry name" value="TDT_SSU1"/>
    <property type="match status" value="1"/>
</dbReference>
<keyword evidence="4" id="KW-1003">Cell membrane</keyword>
<dbReference type="Pfam" id="PF03595">
    <property type="entry name" value="SLAC1"/>
    <property type="match status" value="1"/>
</dbReference>
<evidence type="ECO:0000256" key="8">
    <source>
        <dbReference type="SAM" id="MobiDB-lite"/>
    </source>
</evidence>
<dbReference type="PANTHER" id="PTHR31686">
    <property type="match status" value="1"/>
</dbReference>
<evidence type="ECO:0000313" key="10">
    <source>
        <dbReference type="EMBL" id="KDR75917.1"/>
    </source>
</evidence>
<feature type="transmembrane region" description="Helical" evidence="9">
    <location>
        <begin position="295"/>
        <end position="316"/>
    </location>
</feature>
<evidence type="ECO:0000256" key="2">
    <source>
        <dbReference type="ARBA" id="ARBA00008566"/>
    </source>
</evidence>
<dbReference type="AlphaFoldDB" id="A0A067T0T4"/>
<dbReference type="InterPro" id="IPR038665">
    <property type="entry name" value="Voltage-dep_anion_channel_sf"/>
</dbReference>
<dbReference type="EMBL" id="KL142380">
    <property type="protein sequence ID" value="KDR75917.1"/>
    <property type="molecule type" value="Genomic_DNA"/>
</dbReference>
<dbReference type="InterPro" id="IPR051629">
    <property type="entry name" value="Sulfite_efflux_TDT"/>
</dbReference>
<gene>
    <name evidence="10" type="ORF">GALMADRAFT_226578</name>
</gene>
<dbReference type="GO" id="GO:0005886">
    <property type="term" value="C:plasma membrane"/>
    <property type="evidence" value="ECO:0007669"/>
    <property type="project" value="UniProtKB-SubCell"/>
</dbReference>
<dbReference type="HOGENOM" id="CLU_030057_6_0_1"/>
<keyword evidence="6 9" id="KW-1133">Transmembrane helix</keyword>
<organism evidence="10 11">
    <name type="scientific">Galerina marginata (strain CBS 339.88)</name>
    <dbReference type="NCBI Taxonomy" id="685588"/>
    <lineage>
        <taxon>Eukaryota</taxon>
        <taxon>Fungi</taxon>
        <taxon>Dikarya</taxon>
        <taxon>Basidiomycota</taxon>
        <taxon>Agaricomycotina</taxon>
        <taxon>Agaricomycetes</taxon>
        <taxon>Agaricomycetidae</taxon>
        <taxon>Agaricales</taxon>
        <taxon>Agaricineae</taxon>
        <taxon>Strophariaceae</taxon>
        <taxon>Galerina</taxon>
    </lineage>
</organism>
<keyword evidence="7 9" id="KW-0472">Membrane</keyword>
<evidence type="ECO:0000256" key="5">
    <source>
        <dbReference type="ARBA" id="ARBA00022692"/>
    </source>
</evidence>
<name>A0A067T0T4_GALM3</name>
<feature type="transmembrane region" description="Helical" evidence="9">
    <location>
        <begin position="328"/>
        <end position="347"/>
    </location>
</feature>
<keyword evidence="11" id="KW-1185">Reference proteome</keyword>
<feature type="transmembrane region" description="Helical" evidence="9">
    <location>
        <begin position="254"/>
        <end position="283"/>
    </location>
</feature>
<feature type="transmembrane region" description="Helical" evidence="9">
    <location>
        <begin position="171"/>
        <end position="194"/>
    </location>
</feature>
<dbReference type="InterPro" id="IPR004695">
    <property type="entry name" value="SLAC1/Mae1/Ssu1/TehA"/>
</dbReference>
<dbReference type="Gene3D" id="1.50.10.150">
    <property type="entry name" value="Voltage-dependent anion channel"/>
    <property type="match status" value="1"/>
</dbReference>
<evidence type="ECO:0000256" key="4">
    <source>
        <dbReference type="ARBA" id="ARBA00022475"/>
    </source>
</evidence>
<feature type="compositionally biased region" description="Basic and acidic residues" evidence="8">
    <location>
        <begin position="371"/>
        <end position="390"/>
    </location>
</feature>
<protein>
    <recommendedName>
        <fullName evidence="12">C4-dicarboxylate transporter/malic acid transport protein</fullName>
    </recommendedName>
</protein>
<keyword evidence="3" id="KW-0813">Transport</keyword>
<comment type="similarity">
    <text evidence="2">Belongs to the tellurite-resistance/dicarboxylate transporter (TDT) family.</text>
</comment>
<feature type="transmembrane region" description="Helical" evidence="9">
    <location>
        <begin position="206"/>
        <end position="227"/>
    </location>
</feature>
<accession>A0A067T0T4</accession>
<dbReference type="STRING" id="685588.A0A067T0T4"/>
<feature type="region of interest" description="Disordered" evidence="8">
    <location>
        <begin position="369"/>
        <end position="390"/>
    </location>
</feature>
<evidence type="ECO:0000313" key="11">
    <source>
        <dbReference type="Proteomes" id="UP000027222"/>
    </source>
</evidence>
<feature type="transmembrane region" description="Helical" evidence="9">
    <location>
        <begin position="99"/>
        <end position="124"/>
    </location>
</feature>
<proteinExistence type="inferred from homology"/>
<evidence type="ECO:0000256" key="1">
    <source>
        <dbReference type="ARBA" id="ARBA00004651"/>
    </source>
</evidence>
<reference evidence="11" key="1">
    <citation type="journal article" date="2014" name="Proc. Natl. Acad. Sci. U.S.A.">
        <title>Extensive sampling of basidiomycete genomes demonstrates inadequacy of the white-rot/brown-rot paradigm for wood decay fungi.</title>
        <authorList>
            <person name="Riley R."/>
            <person name="Salamov A.A."/>
            <person name="Brown D.W."/>
            <person name="Nagy L.G."/>
            <person name="Floudas D."/>
            <person name="Held B.W."/>
            <person name="Levasseur A."/>
            <person name="Lombard V."/>
            <person name="Morin E."/>
            <person name="Otillar R."/>
            <person name="Lindquist E.A."/>
            <person name="Sun H."/>
            <person name="LaButti K.M."/>
            <person name="Schmutz J."/>
            <person name="Jabbour D."/>
            <person name="Luo H."/>
            <person name="Baker S.E."/>
            <person name="Pisabarro A.G."/>
            <person name="Walton J.D."/>
            <person name="Blanchette R.A."/>
            <person name="Henrissat B."/>
            <person name="Martin F."/>
            <person name="Cullen D."/>
            <person name="Hibbett D.S."/>
            <person name="Grigoriev I.V."/>
        </authorList>
    </citation>
    <scope>NUCLEOTIDE SEQUENCE [LARGE SCALE GENOMIC DNA]</scope>
    <source>
        <strain evidence="11">CBS 339.88</strain>
    </source>
</reference>
<comment type="subcellular location">
    <subcellularLocation>
        <location evidence="1">Cell membrane</location>
        <topology evidence="1">Multi-pass membrane protein</topology>
    </subcellularLocation>
</comment>
<keyword evidence="5 9" id="KW-0812">Transmembrane</keyword>
<feature type="transmembrane region" description="Helical" evidence="9">
    <location>
        <begin position="28"/>
        <end position="46"/>
    </location>
</feature>
<evidence type="ECO:0000256" key="9">
    <source>
        <dbReference type="SAM" id="Phobius"/>
    </source>
</evidence>
<dbReference type="GO" id="GO:0000319">
    <property type="term" value="F:sulfite transmembrane transporter activity"/>
    <property type="evidence" value="ECO:0007669"/>
    <property type="project" value="TreeGrafter"/>
</dbReference>
<evidence type="ECO:0000256" key="6">
    <source>
        <dbReference type="ARBA" id="ARBA00022989"/>
    </source>
</evidence>
<dbReference type="OrthoDB" id="1099at2759"/>
<evidence type="ECO:0000256" key="7">
    <source>
        <dbReference type="ARBA" id="ARBA00023136"/>
    </source>
</evidence>
<dbReference type="Proteomes" id="UP000027222">
    <property type="component" value="Unassembled WGS sequence"/>
</dbReference>
<feature type="transmembrane region" description="Helical" evidence="9">
    <location>
        <begin position="136"/>
        <end position="159"/>
    </location>
</feature>
<dbReference type="PANTHER" id="PTHR31686:SF1">
    <property type="entry name" value="SULFITE EFFLUX PUMP SSU1"/>
    <property type="match status" value="1"/>
</dbReference>
<sequence>MGTGAISGLFVSFPYAHASNPMIILSLIVFFLNLVLFALFTTLMVAKYLSFPEKWSLLIRNPVTSLYLGCFPMAGTTLINIATQVVHAKYNVGGKGFLYFIWAMWWLDVIISFLCCWVGVHVMFTHQTHSLQSMNAMWLLPVVTLIVGSSSGGVVADALKQYSTIHALETVVVSAFMVTVGLSLALMILTIYLLRLIVHGLPPGPTILSVFLPLGPTGQSGYAILLIGQNFSTLFPPILGKAQVVDSSKNSAGMVVDVICTCISFVFWSLATMWILYALLAVYSGLRKSTIRYRISFWGLVFPNGVYANLTIQLSYVFDSRSFRVWGAIYAAATLVLWLSILIRSIWELRTFLTMPETSMPETSMVPEMDEVQRQDHHHKSTDTSMKEPA</sequence>